<gene>
    <name evidence="1" type="ORF">DPMN_127879</name>
</gene>
<keyword evidence="2" id="KW-1185">Reference proteome</keyword>
<dbReference type="Proteomes" id="UP000828390">
    <property type="component" value="Unassembled WGS sequence"/>
</dbReference>
<protein>
    <submittedName>
        <fullName evidence="1">Uncharacterized protein</fullName>
    </submittedName>
</protein>
<sequence length="120" mass="13783">MTKFQTIWTIDLSTCHEDWAINVTSGPYTSVGKVLDYKAIHVMSRCSQGDWAIHVMSRVFTRRLGNPYYAIHVMSRVFTRRLGNPLIIGTNALTKFQANVDDKQPKKVITIDPHQHIVQR</sequence>
<reference evidence="1" key="2">
    <citation type="submission" date="2020-11" db="EMBL/GenBank/DDBJ databases">
        <authorList>
            <person name="McCartney M.A."/>
            <person name="Auch B."/>
            <person name="Kono T."/>
            <person name="Mallez S."/>
            <person name="Becker A."/>
            <person name="Gohl D.M."/>
            <person name="Silverstein K.A.T."/>
            <person name="Koren S."/>
            <person name="Bechman K.B."/>
            <person name="Herman A."/>
            <person name="Abrahante J.E."/>
            <person name="Garbe J."/>
        </authorList>
    </citation>
    <scope>NUCLEOTIDE SEQUENCE</scope>
    <source>
        <strain evidence="1">Duluth1</strain>
        <tissue evidence="1">Whole animal</tissue>
    </source>
</reference>
<organism evidence="1 2">
    <name type="scientific">Dreissena polymorpha</name>
    <name type="common">Zebra mussel</name>
    <name type="synonym">Mytilus polymorpha</name>
    <dbReference type="NCBI Taxonomy" id="45954"/>
    <lineage>
        <taxon>Eukaryota</taxon>
        <taxon>Metazoa</taxon>
        <taxon>Spiralia</taxon>
        <taxon>Lophotrochozoa</taxon>
        <taxon>Mollusca</taxon>
        <taxon>Bivalvia</taxon>
        <taxon>Autobranchia</taxon>
        <taxon>Heteroconchia</taxon>
        <taxon>Euheterodonta</taxon>
        <taxon>Imparidentia</taxon>
        <taxon>Neoheterodontei</taxon>
        <taxon>Myida</taxon>
        <taxon>Dreissenoidea</taxon>
        <taxon>Dreissenidae</taxon>
        <taxon>Dreissena</taxon>
    </lineage>
</organism>
<evidence type="ECO:0000313" key="2">
    <source>
        <dbReference type="Proteomes" id="UP000828390"/>
    </source>
</evidence>
<name>A0A9D4H1Z6_DREPO</name>
<reference evidence="1" key="1">
    <citation type="journal article" date="2019" name="bioRxiv">
        <title>The Genome of the Zebra Mussel, Dreissena polymorpha: A Resource for Invasive Species Research.</title>
        <authorList>
            <person name="McCartney M.A."/>
            <person name="Auch B."/>
            <person name="Kono T."/>
            <person name="Mallez S."/>
            <person name="Zhang Y."/>
            <person name="Obille A."/>
            <person name="Becker A."/>
            <person name="Abrahante J.E."/>
            <person name="Garbe J."/>
            <person name="Badalamenti J.P."/>
            <person name="Herman A."/>
            <person name="Mangelson H."/>
            <person name="Liachko I."/>
            <person name="Sullivan S."/>
            <person name="Sone E.D."/>
            <person name="Koren S."/>
            <person name="Silverstein K.A.T."/>
            <person name="Beckman K.B."/>
            <person name="Gohl D.M."/>
        </authorList>
    </citation>
    <scope>NUCLEOTIDE SEQUENCE</scope>
    <source>
        <strain evidence="1">Duluth1</strain>
        <tissue evidence="1">Whole animal</tissue>
    </source>
</reference>
<dbReference type="EMBL" id="JAIWYP010000005">
    <property type="protein sequence ID" value="KAH3825990.1"/>
    <property type="molecule type" value="Genomic_DNA"/>
</dbReference>
<evidence type="ECO:0000313" key="1">
    <source>
        <dbReference type="EMBL" id="KAH3825990.1"/>
    </source>
</evidence>
<comment type="caution">
    <text evidence="1">The sequence shown here is derived from an EMBL/GenBank/DDBJ whole genome shotgun (WGS) entry which is preliminary data.</text>
</comment>
<proteinExistence type="predicted"/>
<accession>A0A9D4H1Z6</accession>
<dbReference type="AlphaFoldDB" id="A0A9D4H1Z6"/>